<proteinExistence type="predicted"/>
<dbReference type="OrthoDB" id="10566479at2759"/>
<evidence type="ECO:0000313" key="3">
    <source>
        <dbReference type="Proteomes" id="UP000027586"/>
    </source>
</evidence>
<evidence type="ECO:0000313" key="2">
    <source>
        <dbReference type="EMBL" id="CDH54439.1"/>
    </source>
</evidence>
<keyword evidence="1" id="KW-0472">Membrane</keyword>
<protein>
    <submittedName>
        <fullName evidence="2">Uncharacterized protein</fullName>
    </submittedName>
</protein>
<dbReference type="EMBL" id="CBTN010000023">
    <property type="protein sequence ID" value="CDH54439.1"/>
    <property type="molecule type" value="Genomic_DNA"/>
</dbReference>
<name>A0A068RWP1_9FUNG</name>
<gene>
    <name evidence="2" type="ORF">LCOR_05685.1</name>
</gene>
<dbReference type="AlphaFoldDB" id="A0A068RWP1"/>
<evidence type="ECO:0000256" key="1">
    <source>
        <dbReference type="SAM" id="Phobius"/>
    </source>
</evidence>
<keyword evidence="3" id="KW-1185">Reference proteome</keyword>
<reference evidence="2" key="1">
    <citation type="submission" date="2013-08" db="EMBL/GenBank/DDBJ databases">
        <title>Gene expansion shapes genome architecture in the human pathogen Lichtheimia corymbifera: an evolutionary genomics analysis in the ancient terrestrial Mucorales (Mucoromycotina).</title>
        <authorList>
            <person name="Schwartze V.U."/>
            <person name="Winter S."/>
            <person name="Shelest E."/>
            <person name="Marcet-Houben M."/>
            <person name="Horn F."/>
            <person name="Wehner S."/>
            <person name="Hoffmann K."/>
            <person name="Riege K."/>
            <person name="Sammeth M."/>
            <person name="Nowrousian M."/>
            <person name="Valiante V."/>
            <person name="Linde J."/>
            <person name="Jacobsen I.D."/>
            <person name="Marz M."/>
            <person name="Brakhage A.A."/>
            <person name="Gabaldon T."/>
            <person name="Bocker S."/>
            <person name="Voigt K."/>
        </authorList>
    </citation>
    <scope>NUCLEOTIDE SEQUENCE [LARGE SCALE GENOMIC DNA]</scope>
    <source>
        <strain evidence="2">FSU 9682</strain>
    </source>
</reference>
<keyword evidence="1" id="KW-1133">Transmembrane helix</keyword>
<sequence length="173" mass="19444">MKKVKTAATGVNVQFKKGKFLTIKGPKDKVNHLIDFMQQLVVTADQSTNNYVTITNVGPDVAQKLAALNQHKGNSARVLDEGVMHFSVAKTRDEWAIEVHDIALHLHNNLRQSPPPPSIRQSFTCNQRAFLNIDGRYQVLGVAPADTRSPAHQFDWYVTLLIMTFYTILIMCL</sequence>
<accession>A0A068RWP1</accession>
<dbReference type="VEuPathDB" id="FungiDB:LCOR_05685.1"/>
<comment type="caution">
    <text evidence="2">The sequence shown here is derived from an EMBL/GenBank/DDBJ whole genome shotgun (WGS) entry which is preliminary data.</text>
</comment>
<dbReference type="Proteomes" id="UP000027586">
    <property type="component" value="Unassembled WGS sequence"/>
</dbReference>
<keyword evidence="1" id="KW-0812">Transmembrane</keyword>
<organism evidence="2 3">
    <name type="scientific">Lichtheimia corymbifera JMRC:FSU:9682</name>
    <dbReference type="NCBI Taxonomy" id="1263082"/>
    <lineage>
        <taxon>Eukaryota</taxon>
        <taxon>Fungi</taxon>
        <taxon>Fungi incertae sedis</taxon>
        <taxon>Mucoromycota</taxon>
        <taxon>Mucoromycotina</taxon>
        <taxon>Mucoromycetes</taxon>
        <taxon>Mucorales</taxon>
        <taxon>Lichtheimiaceae</taxon>
        <taxon>Lichtheimia</taxon>
    </lineage>
</organism>
<feature type="transmembrane region" description="Helical" evidence="1">
    <location>
        <begin position="154"/>
        <end position="172"/>
    </location>
</feature>